<dbReference type="Proteomes" id="UP000199470">
    <property type="component" value="Unassembled WGS sequence"/>
</dbReference>
<comment type="similarity">
    <text evidence="2 6">Belongs to the FAD-dependent glycerol-3-phosphate dehydrogenase family.</text>
</comment>
<dbReference type="GO" id="GO:0009331">
    <property type="term" value="C:glycerol-3-phosphate dehydrogenase (FAD) complex"/>
    <property type="evidence" value="ECO:0007669"/>
    <property type="project" value="UniProtKB-UniRule"/>
</dbReference>
<dbReference type="GO" id="GO:0004368">
    <property type="term" value="F:glycerol-3-phosphate dehydrogenase (quinone) activity"/>
    <property type="evidence" value="ECO:0007669"/>
    <property type="project" value="UniProtKB-EC"/>
</dbReference>
<keyword evidence="5 6" id="KW-0560">Oxidoreductase</keyword>
<dbReference type="Gene3D" id="1.10.8.870">
    <property type="entry name" value="Alpha-glycerophosphate oxidase, cap domain"/>
    <property type="match status" value="1"/>
</dbReference>
<accession>A0A1I4P8A5</accession>
<comment type="cofactor">
    <cofactor evidence="1 6">
        <name>FAD</name>
        <dbReference type="ChEBI" id="CHEBI:57692"/>
    </cofactor>
</comment>
<dbReference type="InterPro" id="IPR000447">
    <property type="entry name" value="G3P_DH_FAD-dep"/>
</dbReference>
<dbReference type="InterPro" id="IPR031656">
    <property type="entry name" value="DAO_C"/>
</dbReference>
<dbReference type="InterPro" id="IPR006076">
    <property type="entry name" value="FAD-dep_OxRdtase"/>
</dbReference>
<dbReference type="Pfam" id="PF01266">
    <property type="entry name" value="DAO"/>
    <property type="match status" value="1"/>
</dbReference>
<evidence type="ECO:0000259" key="7">
    <source>
        <dbReference type="Pfam" id="PF01266"/>
    </source>
</evidence>
<dbReference type="InterPro" id="IPR036188">
    <property type="entry name" value="FAD/NAD-bd_sf"/>
</dbReference>
<evidence type="ECO:0000313" key="9">
    <source>
        <dbReference type="EMBL" id="SFM24031.1"/>
    </source>
</evidence>
<keyword evidence="3 6" id="KW-0285">Flavoprotein</keyword>
<dbReference type="Gene3D" id="6.10.250.1890">
    <property type="match status" value="1"/>
</dbReference>
<evidence type="ECO:0000256" key="6">
    <source>
        <dbReference type="RuleBase" id="RU361217"/>
    </source>
</evidence>
<dbReference type="Pfam" id="PF16901">
    <property type="entry name" value="DAO_C"/>
    <property type="match status" value="1"/>
</dbReference>
<organism evidence="9 10">
    <name type="scientific">Rugamonas rubra</name>
    <dbReference type="NCBI Taxonomy" id="758825"/>
    <lineage>
        <taxon>Bacteria</taxon>
        <taxon>Pseudomonadati</taxon>
        <taxon>Pseudomonadota</taxon>
        <taxon>Betaproteobacteria</taxon>
        <taxon>Burkholderiales</taxon>
        <taxon>Oxalobacteraceae</taxon>
        <taxon>Telluria group</taxon>
        <taxon>Rugamonas</taxon>
    </lineage>
</organism>
<dbReference type="EMBL" id="FOTW01000015">
    <property type="protein sequence ID" value="SFM24031.1"/>
    <property type="molecule type" value="Genomic_DNA"/>
</dbReference>
<proteinExistence type="inferred from homology"/>
<protein>
    <recommendedName>
        <fullName evidence="6">Glycerol-3-phosphate dehydrogenase</fullName>
        <ecNumber evidence="6">1.1.5.3</ecNumber>
    </recommendedName>
</protein>
<dbReference type="GO" id="GO:0046168">
    <property type="term" value="P:glycerol-3-phosphate catabolic process"/>
    <property type="evidence" value="ECO:0007669"/>
    <property type="project" value="TreeGrafter"/>
</dbReference>
<evidence type="ECO:0000256" key="2">
    <source>
        <dbReference type="ARBA" id="ARBA00007330"/>
    </source>
</evidence>
<dbReference type="PANTHER" id="PTHR11985">
    <property type="entry name" value="GLYCEROL-3-PHOSPHATE DEHYDROGENASE"/>
    <property type="match status" value="1"/>
</dbReference>
<dbReference type="NCBIfam" id="NF009906">
    <property type="entry name" value="PRK13369.1"/>
    <property type="match status" value="1"/>
</dbReference>
<evidence type="ECO:0000256" key="5">
    <source>
        <dbReference type="ARBA" id="ARBA00023002"/>
    </source>
</evidence>
<feature type="domain" description="Alpha-glycerophosphate oxidase C-terminal" evidence="8">
    <location>
        <begin position="393"/>
        <end position="497"/>
    </location>
</feature>
<dbReference type="PRINTS" id="PR01001">
    <property type="entry name" value="FADG3PDH"/>
</dbReference>
<evidence type="ECO:0000313" key="10">
    <source>
        <dbReference type="Proteomes" id="UP000199470"/>
    </source>
</evidence>
<evidence type="ECO:0000256" key="4">
    <source>
        <dbReference type="ARBA" id="ARBA00022827"/>
    </source>
</evidence>
<dbReference type="PANTHER" id="PTHR11985:SF15">
    <property type="entry name" value="GLYCEROL-3-PHOSPHATE DEHYDROGENASE, MITOCHONDRIAL"/>
    <property type="match status" value="1"/>
</dbReference>
<dbReference type="Gene3D" id="3.50.50.60">
    <property type="entry name" value="FAD/NAD(P)-binding domain"/>
    <property type="match status" value="1"/>
</dbReference>
<dbReference type="Gene3D" id="3.30.9.10">
    <property type="entry name" value="D-Amino Acid Oxidase, subunit A, domain 2"/>
    <property type="match status" value="1"/>
</dbReference>
<keyword evidence="4" id="KW-0274">FAD</keyword>
<feature type="domain" description="FAD dependent oxidoreductase" evidence="7">
    <location>
        <begin position="11"/>
        <end position="369"/>
    </location>
</feature>
<dbReference type="NCBIfam" id="NF008899">
    <property type="entry name" value="PRK12266.1"/>
    <property type="match status" value="1"/>
</dbReference>
<dbReference type="PROSITE" id="PS00977">
    <property type="entry name" value="FAD_G3PDH_1"/>
    <property type="match status" value="1"/>
</dbReference>
<sequence>MAQAQQKIDCDVLVVGGGINGAGIARDAAGRGLSVVLCEKDDLAAHTSSASTKLIHGGLRYLEYYEFNLVRKALIEREVLLRSAPHIMWPLRFIMPHDKGQRPALLIRAGLFLYDFLAKREILPGSSSIDMRSHVAGKPLKHGFTRGFIYSDGWVDDARLVVLNAMDAAEKGATILTQTACTSVNRLADSWQATLRQAPSAGAPDGQQIQVNARYLVNAAGPWTADFLNGALPQGGGKQLRLIKGSHIVVKRIFEHDNAYIFQNPDGRIVFAIPYEQDFTLIGTTDLDYKGDTNKVAIDQTEIDYLCELASYYFTNPIKPADVVWTYSGVRPLVEDEAADAKAVTRDYRFEVDQGGAPLLSVFGGKITTFRKLAEEAVDLIAKDLNTKSGAWTEQACLPGGDLFGAEPQNRAVLEFDGWVNGLQTRYHWLPPKLVRRYARAYGTRIHTLLDGRNMLSDMGEQILDNLYQAEVDYLRKHEWARGAKDILWRRSKLGLHLGAGAEQRLGEWLAAHPN</sequence>
<gene>
    <name evidence="9" type="ORF">SAMN02982985_03325</name>
</gene>
<dbReference type="SUPFAM" id="SSF51905">
    <property type="entry name" value="FAD/NAD(P)-binding domain"/>
    <property type="match status" value="1"/>
</dbReference>
<dbReference type="EC" id="1.1.5.3" evidence="6"/>
<dbReference type="AlphaFoldDB" id="A0A1I4P8A5"/>
<dbReference type="OrthoDB" id="9766796at2"/>
<keyword evidence="10" id="KW-1185">Reference proteome</keyword>
<reference evidence="9 10" key="1">
    <citation type="submission" date="2016-10" db="EMBL/GenBank/DDBJ databases">
        <authorList>
            <person name="de Groot N.N."/>
        </authorList>
    </citation>
    <scope>NUCLEOTIDE SEQUENCE [LARGE SCALE GENOMIC DNA]</scope>
    <source>
        <strain evidence="9 10">ATCC 43154</strain>
    </source>
</reference>
<dbReference type="InterPro" id="IPR038299">
    <property type="entry name" value="DAO_C_sf"/>
</dbReference>
<dbReference type="STRING" id="758825.SAMN02982985_03325"/>
<evidence type="ECO:0000256" key="3">
    <source>
        <dbReference type="ARBA" id="ARBA00022630"/>
    </source>
</evidence>
<evidence type="ECO:0000259" key="8">
    <source>
        <dbReference type="Pfam" id="PF16901"/>
    </source>
</evidence>
<dbReference type="RefSeq" id="WP_093388809.1">
    <property type="nucleotide sequence ID" value="NZ_FOTW01000015.1"/>
</dbReference>
<comment type="catalytic activity">
    <reaction evidence="6">
        <text>a quinone + sn-glycerol 3-phosphate = dihydroxyacetone phosphate + a quinol</text>
        <dbReference type="Rhea" id="RHEA:18977"/>
        <dbReference type="ChEBI" id="CHEBI:24646"/>
        <dbReference type="ChEBI" id="CHEBI:57597"/>
        <dbReference type="ChEBI" id="CHEBI:57642"/>
        <dbReference type="ChEBI" id="CHEBI:132124"/>
        <dbReference type="EC" id="1.1.5.3"/>
    </reaction>
</comment>
<evidence type="ECO:0000256" key="1">
    <source>
        <dbReference type="ARBA" id="ARBA00001974"/>
    </source>
</evidence>
<name>A0A1I4P8A5_9BURK</name>